<reference evidence="2 3" key="1">
    <citation type="journal article" date="2015" name="Genome Biol. Evol.">
        <title>Comparative Genomics of a Bacterivorous Green Alga Reveals Evolutionary Causalities and Consequences of Phago-Mixotrophic Mode of Nutrition.</title>
        <authorList>
            <person name="Burns J.A."/>
            <person name="Paasch A."/>
            <person name="Narechania A."/>
            <person name="Kim E."/>
        </authorList>
    </citation>
    <scope>NUCLEOTIDE SEQUENCE [LARGE SCALE GENOMIC DNA]</scope>
    <source>
        <strain evidence="2 3">PLY_AMNH</strain>
    </source>
</reference>
<organism evidence="2 3">
    <name type="scientific">Cymbomonas tetramitiformis</name>
    <dbReference type="NCBI Taxonomy" id="36881"/>
    <lineage>
        <taxon>Eukaryota</taxon>
        <taxon>Viridiplantae</taxon>
        <taxon>Chlorophyta</taxon>
        <taxon>Pyramimonadophyceae</taxon>
        <taxon>Pyramimonadales</taxon>
        <taxon>Pyramimonadaceae</taxon>
        <taxon>Cymbomonas</taxon>
    </lineage>
</organism>
<dbReference type="Proteomes" id="UP001190700">
    <property type="component" value="Unassembled WGS sequence"/>
</dbReference>
<feature type="region of interest" description="Disordered" evidence="1">
    <location>
        <begin position="1"/>
        <end position="50"/>
    </location>
</feature>
<feature type="compositionally biased region" description="Polar residues" evidence="1">
    <location>
        <begin position="145"/>
        <end position="158"/>
    </location>
</feature>
<feature type="compositionally biased region" description="Polar residues" evidence="1">
    <location>
        <begin position="124"/>
        <end position="139"/>
    </location>
</feature>
<evidence type="ECO:0000256" key="1">
    <source>
        <dbReference type="SAM" id="MobiDB-lite"/>
    </source>
</evidence>
<evidence type="ECO:0000313" key="2">
    <source>
        <dbReference type="EMBL" id="KAK3271816.1"/>
    </source>
</evidence>
<keyword evidence="3" id="KW-1185">Reference proteome</keyword>
<sequence length="158" mass="17586">MLPSRAMTSPPPAPERQVVKARLRKETKSPVCTSEDLSDDSQHVEKRHRRTLKVTESYRVHLEPTGQPLQGWQLRAVRGQARDERSTLQGGHTGLEVHYQGSGNGPCTAPYTSAEHEPTALESWASTQRSRTHAVTNAQRGFRQQARSSISITLTHSP</sequence>
<proteinExistence type="predicted"/>
<dbReference type="AlphaFoldDB" id="A0AAE0L4G6"/>
<protein>
    <submittedName>
        <fullName evidence="2">Uncharacterized protein</fullName>
    </submittedName>
</protein>
<evidence type="ECO:0000313" key="3">
    <source>
        <dbReference type="Proteomes" id="UP001190700"/>
    </source>
</evidence>
<dbReference type="EMBL" id="LGRX02009352">
    <property type="protein sequence ID" value="KAK3271816.1"/>
    <property type="molecule type" value="Genomic_DNA"/>
</dbReference>
<comment type="caution">
    <text evidence="2">The sequence shown here is derived from an EMBL/GenBank/DDBJ whole genome shotgun (WGS) entry which is preliminary data.</text>
</comment>
<name>A0AAE0L4G6_9CHLO</name>
<feature type="region of interest" description="Disordered" evidence="1">
    <location>
        <begin position="82"/>
        <end position="158"/>
    </location>
</feature>
<accession>A0AAE0L4G6</accession>
<gene>
    <name evidence="2" type="ORF">CYMTET_19858</name>
</gene>